<reference evidence="8 9" key="1">
    <citation type="submission" date="2019-05" db="EMBL/GenBank/DDBJ databases">
        <title>Mikania micrantha, genome provides insights into the molecular mechanism of rapid growth.</title>
        <authorList>
            <person name="Liu B."/>
        </authorList>
    </citation>
    <scope>NUCLEOTIDE SEQUENCE [LARGE SCALE GENOMIC DNA]</scope>
    <source>
        <strain evidence="8">NLD-2019</strain>
        <tissue evidence="8">Leaf</tissue>
    </source>
</reference>
<dbReference type="GO" id="GO:0016787">
    <property type="term" value="F:hydrolase activity"/>
    <property type="evidence" value="ECO:0007669"/>
    <property type="project" value="UniProtKB-UniRule"/>
</dbReference>
<protein>
    <recommendedName>
        <fullName evidence="7">UvrD-like helicase ATP-binding domain-containing protein</fullName>
    </recommendedName>
</protein>
<dbReference type="Gene3D" id="3.40.50.300">
    <property type="entry name" value="P-loop containing nucleotide triphosphate hydrolases"/>
    <property type="match status" value="6"/>
</dbReference>
<dbReference type="OrthoDB" id="3156807at2759"/>
<evidence type="ECO:0000256" key="3">
    <source>
        <dbReference type="ARBA" id="ARBA00022806"/>
    </source>
</evidence>
<dbReference type="InterPro" id="IPR039904">
    <property type="entry name" value="TRANK1"/>
</dbReference>
<keyword evidence="1 5" id="KW-0547">Nucleotide-binding</keyword>
<feature type="domain" description="UvrD-like helicase ATP-binding" evidence="7">
    <location>
        <begin position="2170"/>
        <end position="2555"/>
    </location>
</feature>
<feature type="region of interest" description="Disordered" evidence="6">
    <location>
        <begin position="2216"/>
        <end position="2236"/>
    </location>
</feature>
<evidence type="ECO:0000256" key="5">
    <source>
        <dbReference type="PROSITE-ProRule" id="PRU00560"/>
    </source>
</evidence>
<evidence type="ECO:0000313" key="8">
    <source>
        <dbReference type="EMBL" id="KAD2804469.1"/>
    </source>
</evidence>
<feature type="compositionally biased region" description="Basic and acidic residues" evidence="6">
    <location>
        <begin position="1081"/>
        <end position="1104"/>
    </location>
</feature>
<dbReference type="InterPro" id="IPR045529">
    <property type="entry name" value="DUF6469"/>
</dbReference>
<proteinExistence type="predicted"/>
<feature type="binding site" evidence="5">
    <location>
        <begin position="2191"/>
        <end position="2198"/>
    </location>
    <ligand>
        <name>ATP</name>
        <dbReference type="ChEBI" id="CHEBI:30616"/>
    </ligand>
</feature>
<sequence>MYGDHIGKKEAAVQHHDQGFEQMVFSWSLDDIQNDDLYKYQVEKIPLTFKSQAHYVGSFVYPLQEETRAEMASAMEIMYRAPYAEIVSINESRGRGKMLYDISVANWRNRFTERGKEPYKTLPGDLLILADGKPESVSDLQRMGRFWAFSLVSSINEDEDEYHINSTSIRFKVKASQEIEFQDGMFVVFLMNITTNKRIWNSLHMHRNMSIIKEVLYTDSMVKKCCNVCFLEGKFSQNFDSHLLDQLNESQVGAIRAALCKTECCHGSFVEQIWGPPGTGKTTTVSVLLFILLKMNRRTLTCAPTNVAIVQVASRVLNLVKESSNTTTASGHVFYCIGDVLLFGNKQRLKVGTEIEEIYLENRVKRLTECLGSLTGWKYCIRSMVDLLEDCVSLYNVFVENELFKEKQLAAENQNENIATTLEVKSFIEYVRDRFGSCVLPLKRCILTFLTHIPKSFIREHNFQKMVLLLDDLFFFNSLLFEESLVSEELEQLFTPKLLQTDYEKLGDMLSIGFFRAKILSVLKTLQISLEELGLPSVLNRFTIMDFCFKTATLIFCTTSTSYKLHTVEMKPLEILVVDEAAQLKEAESIIPLQLLGMKHAILIGDECQLPAMVSSNVSLLLPFIYSSLLFNFFYWQNVFGQVCIESGFGRSLFGRLSSLGHSKHLLNVQYRMHPSISLFPNYKFYQNQILDAENVRCKSYEKKYLSGPMFGSYSFINVVGGREEKDEDERSRRNMVEVAIVIKIVQNLYKAWQESRKKLTIGVVSPYAAQVVSIQETFANKYEKLDGFSVKVKSIDEFQGGEEDIIILSTVRSNTHGSVGFLTSSQRTNVALTRARHCLWILGNERTLNSNECVWKELVCDARNRGCLFDADVDECLRTTILHTKKALDELDDLVNGSSVLFKHEKWKVLFSDDFKRSFGKLTTPRVKKLVLNLLLRLSGGWRPKNRSVDVSCGRFSQILNKFKVERLYIVSSIDIIKDVKYIQVLKVWDLLPLEEIPKLTRRLESIFSAYTVDYINRCTAKRLEGYVDLMCMNTIFTDEQMDIILFPKSSFVIGRSGTGKTTILTSKLFQNEQIFRDASEGSHEAENSQIRDVEVDDSENRKPSHHNHGFEHMVFSWSLDDIQNDDLYKYKVEKIPLTFKSQAHYVGSFVYPLLEETRAELATAMEIMYRAPNAEIFSINEARGREKLLYDITVANWRNRFSERGKEPYKTLPGDLLILADGKPESVSDLQRMGRFWAFSSVSSITVDEDEDEDDIDSTSISFKVKASQELEFQDGMFVVFLMNITTHKRIWNSLHMHRNMSIIKEVLYTDSMVKECCDICIFEGKFSQRFDSCFLDQLNESQAGAIRAALCKTECRHGSFVEQIWGPPGTGKTTTVSVLLFILLKMNRRTLTCAPTNVAIVQVASRVLNLVKESSNTTTASGHVFYCIGDVLLFGNKQRLKVGTEIEEIYLENRVKKLTECLGSLTGWKHCIRSMIDLLDDCISLYNVFVENELFKEKQLAAENQNGNAAIKLEVKSFIEYVRDRFSSCVLPLKRCILTFLTHIPKKIIREHNFQKMVSLLDDLSFFNSLLFEESLVSEELEQLFTPKLLQTDYEKLVDTLSIGFVRAKILSVLKTLQISLEELRLPSVLNRFAIMDFCFQNATLIFCTTSTSYKLHTVEMKPLEILIIDEAAQLKEAESTIPLQLLGMKHAILIGDECQLPAMVSSNVCIESGFGRSLFGRLSSLGHSKHLLNVQYRMHPSISLFPNYKFYQNQILDAENVTCKSYEKQYLSGPMFGSYSFINIVGGREEKDEDERSRRNMVEVAIVIKIVQNLHKAWQESRKKLTIGVVSPYAAQVVSIQEKFAKKYEKLDGFSVKVRSIDGFQGGEEDIIILSTVRSNSNGSVGFLSSPQRTNVALTRARHCLWILGNERTLSNSECVWKELVCDARNRSCLFDADVDECLRKTILDTKKALDELDDLVNGSSVLFKHEKWKVLFSDDFRRSFGKLTSPRLKKLLLNLLLRLSGGWRPKNRSVGVCCGKFSQILNKFKVENLYIICSIDIIKDVKYIQVLKVWDILPLEEIPKLTKRLESIFSAYTDDYINRCTTKRLEGNLEVPRSWLPTQELIRFRTLSNFEGDNEAIVNPSDGRIYVENSKVSESLLLMKFYSLSRGVVSHLLSGKELDLPMQVTDEQMDIILFPKSSFIIGRSGTGKTTILTSKLFQNEQIFRDASEGSHEAESNQIRDDEVDDSENRKPSVLRQLFVTVSPKLCCVVKQHVSQLTSISCHGNSPAEINLDDVDSASAFNDIPDTFVEIPVKKFPLVITFQKFLMMLDGTLGSSYFERFHEAREGSLGNHLSSGSVALQTFIRLKEVTYDRFCSFYWPHFNSNYKKKLDPSRVFTEIISHIKGGQQAGDCSDGKLSFEGYTLLAESRVSTLTRQKRENVYSLFQAYENMKTERGEFDLGDLVIDLHHRLKNGRYEGDQMDFIYIDEVQDLSMRQISLFKYICQNVYDGFVFAGDTAQTIARGIDFRFQDIKSLFFKEFLSSRTAKKQEKGLVSEIFQLKQNFRTHAGVLDLAQSVIDILYCYFSYSIDILEPETSLISGEAPVLLESGNDENAIVTIFGGSGSGAEIVGFGAEQVILVRDDVAKTEICEYIGKQALVLTIVECKGLEFQDVLLYNFFGTSPLKDQWRVIYGYMKERDWLDEKLIPSFPSFCESRHSVLCSELKQLYVAITRTRQRLWMCENKEELSKPMFDYWKRRGLVQVRKLDDSVAQAMRVASSPQEWRERGKKLFYENNFVMATMCFERSGDIMWETYARASGLRASADQMRGTNLEAFKGYVGKAAAMFESIGKFEFAASCYCDLGEFERAGKLHLICGKMDAAAECFILAGSYSDAAEAYAKGDKLSECLSVCRKGILFDKGLQYIEQWKEHGNVQSKEIELIEQQFLESCALDHHDNKDYKSMMKFVRAFCSMESKRVFLRSLGRLDDLLILEEESGHFLDAAELARSWGDVLKEADLLEKAGQFKEAAVLLLWYVFFSSLWEDGNKGWPLKQFANKEELCVKAKLLAKTHSDSLYEFVCGELELLSAQHSSLLKLKKDLQISQKNKSLRGKIFSIRKILDFHICLNSPKYHWEDKLPIDIHKHCEEQICLNQVSIRTLVLYWNAWKENVLDIFESLESFHKEPNQHEGHVDFILKFFGVRKQSVKGNIVYMLVNEHSDWIRNASKNGLRRDGKLLTIDIRDFVFSARSYWQSEIHSVGLKVLETLENLNKSKSNGPVFHQSTSLLHIFEVSKFFLDCQQVKLKDTRKLDRFLGISLTYFDLVFPLDWRRSVSDDLISLRETDLSLNLFEEIIHQLLNIKGDFKYWTIGRVMMICLGSRKPSALYERVFTWIQFNPAWKSFFEIFMNGGFKDAYVTQALNNALEDTFRSNWKHAGHISPHSFVYLLESLLFVACFSSRIFFTTKSSFVEWFTHIHSTSRKFSFVGWFTHVHSTSTYSAPKQIPDHAIHFIVRMIQHILYNKTDTISWIRSSNINFSFYHPLLSLKLVMMLSLICLQVSDCTQVLSDLLLGRNNISYLLPRKFVYDLLRRRKGCYLNLNPEVVAEAFMSIDDPLLIVRSGNANPRIHAPCAIFVDLGKSKEEIVSLLFPRKPILSVEIPSNSDDIGKILEAPSSSTLPDENLNVNPVEPQMNWKVLEDISEAIKGKEGAELHTLYVAAMIKKELDKNIDTLATALSNKQFCAVQDAAFVHETDLAIDELKMLSYEFGTSAENVDPSVKMTNDVRGVVERLQSVRPKIDDFFNRSVTGQISKIEQMVVSESSNTIKVEQKSEGKNHVKGTGDGLVVVGNQSGGVNTQDAKNKKGKGKKNEKNQR</sequence>
<dbReference type="Proteomes" id="UP000326396">
    <property type="component" value="Linkage Group LG8"/>
</dbReference>
<accession>A0A5N6LSC1</accession>
<organism evidence="8 9">
    <name type="scientific">Mikania micrantha</name>
    <name type="common">bitter vine</name>
    <dbReference type="NCBI Taxonomy" id="192012"/>
    <lineage>
        <taxon>Eukaryota</taxon>
        <taxon>Viridiplantae</taxon>
        <taxon>Streptophyta</taxon>
        <taxon>Embryophyta</taxon>
        <taxon>Tracheophyta</taxon>
        <taxon>Spermatophyta</taxon>
        <taxon>Magnoliopsida</taxon>
        <taxon>eudicotyledons</taxon>
        <taxon>Gunneridae</taxon>
        <taxon>Pentapetalae</taxon>
        <taxon>asterids</taxon>
        <taxon>campanulids</taxon>
        <taxon>Asterales</taxon>
        <taxon>Asteraceae</taxon>
        <taxon>Asteroideae</taxon>
        <taxon>Heliantheae alliance</taxon>
        <taxon>Eupatorieae</taxon>
        <taxon>Mikania</taxon>
    </lineage>
</organism>
<evidence type="ECO:0000259" key="7">
    <source>
        <dbReference type="PROSITE" id="PS51198"/>
    </source>
</evidence>
<feature type="region of interest" description="Disordered" evidence="6">
    <location>
        <begin position="1081"/>
        <end position="1108"/>
    </location>
</feature>
<evidence type="ECO:0000256" key="1">
    <source>
        <dbReference type="ARBA" id="ARBA00022741"/>
    </source>
</evidence>
<dbReference type="Pfam" id="PF20073">
    <property type="entry name" value="DUF6469"/>
    <property type="match status" value="2"/>
</dbReference>
<name>A0A5N6LSC1_9ASTR</name>
<feature type="compositionally biased region" description="Polar residues" evidence="6">
    <location>
        <begin position="3833"/>
        <end position="3843"/>
    </location>
</feature>
<dbReference type="CDD" id="cd18808">
    <property type="entry name" value="SF1_C_Upf1"/>
    <property type="match status" value="2"/>
</dbReference>
<keyword evidence="2 5" id="KW-0378">Hydrolase</keyword>
<keyword evidence="4 5" id="KW-0067">ATP-binding</keyword>
<dbReference type="PANTHER" id="PTHR21529">
    <property type="entry name" value="MAMMARY TURMOR VIRUS RECEPTOR HOMOLOG 1, 2 MTVR1, 2"/>
    <property type="match status" value="1"/>
</dbReference>
<dbReference type="GO" id="GO:0004386">
    <property type="term" value="F:helicase activity"/>
    <property type="evidence" value="ECO:0007669"/>
    <property type="project" value="UniProtKB-UniRule"/>
</dbReference>
<dbReference type="Pfam" id="PF00580">
    <property type="entry name" value="UvrD-helicase"/>
    <property type="match status" value="1"/>
</dbReference>
<dbReference type="InterPro" id="IPR041679">
    <property type="entry name" value="DNA2/NAM7-like_C"/>
</dbReference>
<dbReference type="FunFam" id="3.40.50.300:FF:000326">
    <property type="entry name" value="P-loop containing nucleoside triphosphate hydrolase"/>
    <property type="match status" value="2"/>
</dbReference>
<dbReference type="Pfam" id="PF13087">
    <property type="entry name" value="AAA_12"/>
    <property type="match status" value="2"/>
</dbReference>
<dbReference type="GO" id="GO:0005694">
    <property type="term" value="C:chromosome"/>
    <property type="evidence" value="ECO:0007669"/>
    <property type="project" value="UniProtKB-ARBA"/>
</dbReference>
<feature type="region of interest" description="Disordered" evidence="6">
    <location>
        <begin position="3813"/>
        <end position="3859"/>
    </location>
</feature>
<dbReference type="PANTHER" id="PTHR21529:SF4">
    <property type="entry name" value="TPR AND ANKYRIN REPEAT-CONTAINING PROTEIN 1"/>
    <property type="match status" value="1"/>
</dbReference>
<comment type="caution">
    <text evidence="8">The sequence shown here is derived from an EMBL/GenBank/DDBJ whole genome shotgun (WGS) entry which is preliminary data.</text>
</comment>
<dbReference type="Pfam" id="PF13086">
    <property type="entry name" value="AAA_11"/>
    <property type="match status" value="2"/>
</dbReference>
<keyword evidence="3 5" id="KW-0347">Helicase</keyword>
<evidence type="ECO:0000256" key="6">
    <source>
        <dbReference type="SAM" id="MobiDB-lite"/>
    </source>
</evidence>
<gene>
    <name evidence="8" type="ORF">E3N88_37846</name>
</gene>
<dbReference type="InterPro" id="IPR014016">
    <property type="entry name" value="UvrD-like_ATP-bd"/>
</dbReference>
<evidence type="ECO:0000256" key="2">
    <source>
        <dbReference type="ARBA" id="ARBA00022801"/>
    </source>
</evidence>
<dbReference type="InterPro" id="IPR047187">
    <property type="entry name" value="SF1_C_Upf1"/>
</dbReference>
<dbReference type="InterPro" id="IPR027417">
    <property type="entry name" value="P-loop_NTPase"/>
</dbReference>
<dbReference type="PROSITE" id="PS51198">
    <property type="entry name" value="UVRD_HELICASE_ATP_BIND"/>
    <property type="match status" value="1"/>
</dbReference>
<dbReference type="EMBL" id="SZYD01000018">
    <property type="protein sequence ID" value="KAD2804469.1"/>
    <property type="molecule type" value="Genomic_DNA"/>
</dbReference>
<dbReference type="GO" id="GO:0005524">
    <property type="term" value="F:ATP binding"/>
    <property type="evidence" value="ECO:0007669"/>
    <property type="project" value="UniProtKB-UniRule"/>
</dbReference>
<dbReference type="SUPFAM" id="SSF52540">
    <property type="entry name" value="P-loop containing nucleoside triphosphate hydrolases"/>
    <property type="match status" value="3"/>
</dbReference>
<evidence type="ECO:0000256" key="4">
    <source>
        <dbReference type="ARBA" id="ARBA00022840"/>
    </source>
</evidence>
<evidence type="ECO:0000313" key="9">
    <source>
        <dbReference type="Proteomes" id="UP000326396"/>
    </source>
</evidence>
<dbReference type="InterPro" id="IPR041677">
    <property type="entry name" value="DNA2/NAM7_AAA_11"/>
</dbReference>
<keyword evidence="9" id="KW-1185">Reference proteome</keyword>